<sequence length="100" mass="10965">MRFQSVPTHQDAVGADSPVAMARTAVLDVGSEIQLMTIWTRRDFNRGVTGSLCALSFGPQMMAEEKATGSRFVHPGMLHGAADIKQIKRAQCQKEEPIYS</sequence>
<comment type="caution">
    <text evidence="1">The sequence shown here is derived from an EMBL/GenBank/DDBJ whole genome shotgun (WGS) entry which is preliminary data.</text>
</comment>
<gene>
    <name evidence="1" type="ORF">HDF17_001313</name>
</gene>
<name>A0A7Y9PH17_9BACT</name>
<organism evidence="1 2">
    <name type="scientific">Granulicella arctica</name>
    <dbReference type="NCBI Taxonomy" id="940613"/>
    <lineage>
        <taxon>Bacteria</taxon>
        <taxon>Pseudomonadati</taxon>
        <taxon>Acidobacteriota</taxon>
        <taxon>Terriglobia</taxon>
        <taxon>Terriglobales</taxon>
        <taxon>Acidobacteriaceae</taxon>
        <taxon>Granulicella</taxon>
    </lineage>
</organism>
<dbReference type="Proteomes" id="UP000589520">
    <property type="component" value="Unassembled WGS sequence"/>
</dbReference>
<proteinExistence type="predicted"/>
<keyword evidence="2" id="KW-1185">Reference proteome</keyword>
<protein>
    <submittedName>
        <fullName evidence="1">Uncharacterized protein</fullName>
    </submittedName>
</protein>
<accession>A0A7Y9PH17</accession>
<dbReference type="AlphaFoldDB" id="A0A7Y9PH17"/>
<evidence type="ECO:0000313" key="1">
    <source>
        <dbReference type="EMBL" id="NYF79026.1"/>
    </source>
</evidence>
<evidence type="ECO:0000313" key="2">
    <source>
        <dbReference type="Proteomes" id="UP000589520"/>
    </source>
</evidence>
<dbReference type="EMBL" id="JACCCW010000001">
    <property type="protein sequence ID" value="NYF79026.1"/>
    <property type="molecule type" value="Genomic_DNA"/>
</dbReference>
<reference evidence="1 2" key="1">
    <citation type="submission" date="2020-07" db="EMBL/GenBank/DDBJ databases">
        <title>Genomic Encyclopedia of Type Strains, Phase IV (KMG-V): Genome sequencing to study the core and pangenomes of soil and plant-associated prokaryotes.</title>
        <authorList>
            <person name="Whitman W."/>
        </authorList>
    </citation>
    <scope>NUCLEOTIDE SEQUENCE [LARGE SCALE GENOMIC DNA]</scope>
    <source>
        <strain evidence="1 2">X4EP2</strain>
    </source>
</reference>